<feature type="compositionally biased region" description="Acidic residues" evidence="1">
    <location>
        <begin position="67"/>
        <end position="82"/>
    </location>
</feature>
<proteinExistence type="predicted"/>
<dbReference type="AlphaFoldDB" id="A0A131YMW5"/>
<organism evidence="2">
    <name type="scientific">Rhipicephalus appendiculatus</name>
    <name type="common">Brown ear tick</name>
    <dbReference type="NCBI Taxonomy" id="34631"/>
    <lineage>
        <taxon>Eukaryota</taxon>
        <taxon>Metazoa</taxon>
        <taxon>Ecdysozoa</taxon>
        <taxon>Arthropoda</taxon>
        <taxon>Chelicerata</taxon>
        <taxon>Arachnida</taxon>
        <taxon>Acari</taxon>
        <taxon>Parasitiformes</taxon>
        <taxon>Ixodida</taxon>
        <taxon>Ixodoidea</taxon>
        <taxon>Ixodidae</taxon>
        <taxon>Rhipicephalinae</taxon>
        <taxon>Rhipicephalus</taxon>
        <taxon>Rhipicephalus</taxon>
    </lineage>
</organism>
<evidence type="ECO:0000313" key="2">
    <source>
        <dbReference type="EMBL" id="JAP79925.1"/>
    </source>
</evidence>
<accession>A0A131YMW5</accession>
<reference evidence="2" key="1">
    <citation type="journal article" date="2016" name="Ticks Tick Borne Dis.">
        <title>De novo assembly and annotation of the salivary gland transcriptome of Rhipicephalus appendiculatus male and female ticks during blood feeding.</title>
        <authorList>
            <person name="de Castro M.H."/>
            <person name="de Klerk D."/>
            <person name="Pienaar R."/>
            <person name="Latif A.A."/>
            <person name="Rees D.J."/>
            <person name="Mans B.J."/>
        </authorList>
    </citation>
    <scope>NUCLEOTIDE SEQUENCE</scope>
    <source>
        <tissue evidence="2">Salivary glands</tissue>
    </source>
</reference>
<feature type="region of interest" description="Disordered" evidence="1">
    <location>
        <begin position="63"/>
        <end position="135"/>
    </location>
</feature>
<dbReference type="EMBL" id="GEDV01008632">
    <property type="protein sequence ID" value="JAP79925.1"/>
    <property type="molecule type" value="Transcribed_RNA"/>
</dbReference>
<protein>
    <submittedName>
        <fullName evidence="2">Polytene chromosome</fullName>
    </submittedName>
</protein>
<evidence type="ECO:0000256" key="1">
    <source>
        <dbReference type="SAM" id="MobiDB-lite"/>
    </source>
</evidence>
<name>A0A131YMW5_RHIAP</name>
<sequence>MAVASAEPADSQMGTRCATCEEDVEDLREHMKEKHMQDCCVRVCHIEKCDHCLRSFDGMIVLHTSDSGDEESSEEEEEDDTGQEPTNAERPPCAEDANGLEVKNPEVNDQQACTEDADRLYVKSPEVNGQQAEAK</sequence>